<evidence type="ECO:0000313" key="1">
    <source>
        <dbReference type="EMBL" id="KAL3363059.1"/>
    </source>
</evidence>
<comment type="caution">
    <text evidence="1">The sequence shown here is derived from an EMBL/GenBank/DDBJ whole genome shotgun (WGS) entry which is preliminary data.</text>
</comment>
<dbReference type="Proteomes" id="UP001627284">
    <property type="component" value="Unassembled WGS sequence"/>
</dbReference>
<name>A0ABD2U2P9_9SOLN</name>
<accession>A0ABD2U2P9</accession>
<dbReference type="AlphaFoldDB" id="A0ABD2U2P9"/>
<protein>
    <submittedName>
        <fullName evidence="1">Uncharacterized protein</fullName>
    </submittedName>
</protein>
<reference evidence="1 2" key="1">
    <citation type="submission" date="2024-05" db="EMBL/GenBank/DDBJ databases">
        <title>De novo assembly of an allotetraploid wild potato.</title>
        <authorList>
            <person name="Hosaka A.J."/>
        </authorList>
    </citation>
    <scope>NUCLEOTIDE SEQUENCE [LARGE SCALE GENOMIC DNA]</scope>
    <source>
        <tissue evidence="1">Young leaves</tissue>
    </source>
</reference>
<keyword evidence="2" id="KW-1185">Reference proteome</keyword>
<dbReference type="EMBL" id="JBJKTR010000007">
    <property type="protein sequence ID" value="KAL3363059.1"/>
    <property type="molecule type" value="Genomic_DNA"/>
</dbReference>
<evidence type="ECO:0000313" key="2">
    <source>
        <dbReference type="Proteomes" id="UP001627284"/>
    </source>
</evidence>
<sequence>MTFVVEFLDFAGGERSVAKLAGRSCWLELTAHRSRLVTAVSLRQWSLLLLSFAGTAAGGSRTGAQCCCLLFCRCCLLFCRQLAAARQAAGCCCCHRSSLELLPLSSCRWFAWLLSGAAGGASGGAAGFSGSWMLLSLAGVREIEERRAVGLLERRRRRVKIDLGF</sequence>
<proteinExistence type="predicted"/>
<feature type="non-terminal residue" evidence="1">
    <location>
        <position position="165"/>
    </location>
</feature>
<gene>
    <name evidence="1" type="ORF">AABB24_012390</name>
</gene>
<organism evidence="1 2">
    <name type="scientific">Solanum stoloniferum</name>
    <dbReference type="NCBI Taxonomy" id="62892"/>
    <lineage>
        <taxon>Eukaryota</taxon>
        <taxon>Viridiplantae</taxon>
        <taxon>Streptophyta</taxon>
        <taxon>Embryophyta</taxon>
        <taxon>Tracheophyta</taxon>
        <taxon>Spermatophyta</taxon>
        <taxon>Magnoliopsida</taxon>
        <taxon>eudicotyledons</taxon>
        <taxon>Gunneridae</taxon>
        <taxon>Pentapetalae</taxon>
        <taxon>asterids</taxon>
        <taxon>lamiids</taxon>
        <taxon>Solanales</taxon>
        <taxon>Solanaceae</taxon>
        <taxon>Solanoideae</taxon>
        <taxon>Solaneae</taxon>
        <taxon>Solanum</taxon>
    </lineage>
</organism>